<keyword evidence="2" id="KW-1185">Reference proteome</keyword>
<evidence type="ECO:0000313" key="2">
    <source>
        <dbReference type="Proteomes" id="UP001150581"/>
    </source>
</evidence>
<sequence length="613" mass="67502">MVMGLNKKNQQAPVADASSSSPALATPTATASVPSVSLGWRFPQRADPIPLAKPSGHHIIHANMKDGIDKLNEYLRNETEHNSGKPAYNDGLSTAGRLSPFHSTVSDYHGLRAAPQLRRKVGSVTNYSWHSLAQLDGDQGLRQMRAASNGSRTVRLNDMLGFSDGAEENAADTCPGHLIASPPTNRQISGDHGHRDIRVFGSASTDEIVILAAQSPPINFCHSPPYMRNSSRMHRSTTENTDANTIIDLYIDDSDAESMHDSAHGGRNRRRCSNTSSSCDSTSKLCIASGLAILPLATGNSLSDTDRLDAASVPLPKTPSTFHSGSSGDNRSRSSSINDSTSSSENGKCCRRIGMQHELPQRLICCLQDEFSSSVQNQELRTENLLQEAEDRFKRLLANQDMHFSQKLAEQQQMHSQDISQREQALQQPIEFLRRELASVSAERDELHAMLDDYVITSSKLIEHKDAENSGLSHELGKMAVERQRLHKKIQEYDAHVQALSNERSEAQERVDALAAENLKLENQNSNLGSDVMVAEERNARIRELAEATLAQANAEIARLQQESERAYLEVAALRSSAAKADTRARSLQIQLDSTKRQNEELLSLCERLETSI</sequence>
<reference evidence="1" key="1">
    <citation type="submission" date="2022-07" db="EMBL/GenBank/DDBJ databases">
        <title>Phylogenomic reconstructions and comparative analyses of Kickxellomycotina fungi.</title>
        <authorList>
            <person name="Reynolds N.K."/>
            <person name="Stajich J.E."/>
            <person name="Barry K."/>
            <person name="Grigoriev I.V."/>
            <person name="Crous P."/>
            <person name="Smith M.E."/>
        </authorList>
    </citation>
    <scope>NUCLEOTIDE SEQUENCE</scope>
    <source>
        <strain evidence="1">Benny 63K</strain>
    </source>
</reference>
<organism evidence="1 2">
    <name type="scientific">Kickxella alabastrina</name>
    <dbReference type="NCBI Taxonomy" id="61397"/>
    <lineage>
        <taxon>Eukaryota</taxon>
        <taxon>Fungi</taxon>
        <taxon>Fungi incertae sedis</taxon>
        <taxon>Zoopagomycota</taxon>
        <taxon>Kickxellomycotina</taxon>
        <taxon>Kickxellomycetes</taxon>
        <taxon>Kickxellales</taxon>
        <taxon>Kickxellaceae</taxon>
        <taxon>Kickxella</taxon>
    </lineage>
</organism>
<name>A0ACC1IQL8_9FUNG</name>
<protein>
    <submittedName>
        <fullName evidence="1">Uncharacterized protein</fullName>
    </submittedName>
</protein>
<comment type="caution">
    <text evidence="1">The sequence shown here is derived from an EMBL/GenBank/DDBJ whole genome shotgun (WGS) entry which is preliminary data.</text>
</comment>
<evidence type="ECO:0000313" key="1">
    <source>
        <dbReference type="EMBL" id="KAJ1899004.1"/>
    </source>
</evidence>
<accession>A0ACC1IQL8</accession>
<proteinExistence type="predicted"/>
<gene>
    <name evidence="1" type="ORF">LPJ66_002391</name>
</gene>
<dbReference type="Proteomes" id="UP001150581">
    <property type="component" value="Unassembled WGS sequence"/>
</dbReference>
<dbReference type="EMBL" id="JANBPG010000189">
    <property type="protein sequence ID" value="KAJ1899004.1"/>
    <property type="molecule type" value="Genomic_DNA"/>
</dbReference>